<evidence type="ECO:0000313" key="1">
    <source>
        <dbReference type="EMBL" id="PIK48747.1"/>
    </source>
</evidence>
<sequence>MSKAFSWSKQTSASLSSTRGYVEYTCLAQHKSGEDLQYPASHPLSDFLMLWPGFCSPQLTALLDAYSGPKGLPTLGGEQYFQPAVFGSVIQLERGSEHVSQVPTENLPEGPIELSREAIGTGDFPFFIAATAVQSSPTERFEPKLSFLLGGGGACLYQTTSLPGDPR</sequence>
<accession>A0A2G8KLA4</accession>
<gene>
    <name evidence="1" type="ORF">BSL78_14378</name>
</gene>
<evidence type="ECO:0000313" key="2">
    <source>
        <dbReference type="Proteomes" id="UP000230750"/>
    </source>
</evidence>
<protein>
    <submittedName>
        <fullName evidence="1">Uncharacterized protein</fullName>
    </submittedName>
</protein>
<comment type="caution">
    <text evidence="1">The sequence shown here is derived from an EMBL/GenBank/DDBJ whole genome shotgun (WGS) entry which is preliminary data.</text>
</comment>
<organism evidence="1 2">
    <name type="scientific">Stichopus japonicus</name>
    <name type="common">Sea cucumber</name>
    <dbReference type="NCBI Taxonomy" id="307972"/>
    <lineage>
        <taxon>Eukaryota</taxon>
        <taxon>Metazoa</taxon>
        <taxon>Echinodermata</taxon>
        <taxon>Eleutherozoa</taxon>
        <taxon>Echinozoa</taxon>
        <taxon>Holothuroidea</taxon>
        <taxon>Aspidochirotacea</taxon>
        <taxon>Aspidochirotida</taxon>
        <taxon>Stichopodidae</taxon>
        <taxon>Apostichopus</taxon>
    </lineage>
</organism>
<proteinExistence type="predicted"/>
<dbReference type="AlphaFoldDB" id="A0A2G8KLA4"/>
<reference evidence="1 2" key="1">
    <citation type="journal article" date="2017" name="PLoS Biol.">
        <title>The sea cucumber genome provides insights into morphological evolution and visceral regeneration.</title>
        <authorList>
            <person name="Zhang X."/>
            <person name="Sun L."/>
            <person name="Yuan J."/>
            <person name="Sun Y."/>
            <person name="Gao Y."/>
            <person name="Zhang L."/>
            <person name="Li S."/>
            <person name="Dai H."/>
            <person name="Hamel J.F."/>
            <person name="Liu C."/>
            <person name="Yu Y."/>
            <person name="Liu S."/>
            <person name="Lin W."/>
            <person name="Guo K."/>
            <person name="Jin S."/>
            <person name="Xu P."/>
            <person name="Storey K.B."/>
            <person name="Huan P."/>
            <person name="Zhang T."/>
            <person name="Zhou Y."/>
            <person name="Zhang J."/>
            <person name="Lin C."/>
            <person name="Li X."/>
            <person name="Xing L."/>
            <person name="Huo D."/>
            <person name="Sun M."/>
            <person name="Wang L."/>
            <person name="Mercier A."/>
            <person name="Li F."/>
            <person name="Yang H."/>
            <person name="Xiang J."/>
        </authorList>
    </citation>
    <scope>NUCLEOTIDE SEQUENCE [LARGE SCALE GENOMIC DNA]</scope>
    <source>
        <strain evidence="1">Shaxun</strain>
        <tissue evidence="1">Muscle</tissue>
    </source>
</reference>
<name>A0A2G8KLA4_STIJA</name>
<dbReference type="Proteomes" id="UP000230750">
    <property type="component" value="Unassembled WGS sequence"/>
</dbReference>
<dbReference type="EMBL" id="MRZV01000504">
    <property type="protein sequence ID" value="PIK48747.1"/>
    <property type="molecule type" value="Genomic_DNA"/>
</dbReference>
<keyword evidence="2" id="KW-1185">Reference proteome</keyword>